<sequence length="85" mass="9581">MERKYTTKISGMPGKEFVRQFLCLKFFISTALSFGLCNVGCMHPLSTHFQVFHLDLCPSPLASQGTYYQLRYIASLTPGPTWVAT</sequence>
<name>A0A5N6ZY58_9EURO</name>
<dbReference type="RefSeq" id="XP_031925598.1">
    <property type="nucleotide sequence ID" value="XM_032067615.1"/>
</dbReference>
<evidence type="ECO:0000313" key="3">
    <source>
        <dbReference type="Proteomes" id="UP000326268"/>
    </source>
</evidence>
<proteinExistence type="predicted"/>
<accession>A0A5N6ZY58</accession>
<gene>
    <name evidence="2" type="ORF">BDV27DRAFT_131337</name>
</gene>
<protein>
    <submittedName>
        <fullName evidence="2">Uncharacterized protein</fullName>
    </submittedName>
</protein>
<organism evidence="2 3">
    <name type="scientific">Aspergillus caelatus</name>
    <dbReference type="NCBI Taxonomy" id="61420"/>
    <lineage>
        <taxon>Eukaryota</taxon>
        <taxon>Fungi</taxon>
        <taxon>Dikarya</taxon>
        <taxon>Ascomycota</taxon>
        <taxon>Pezizomycotina</taxon>
        <taxon>Eurotiomycetes</taxon>
        <taxon>Eurotiomycetidae</taxon>
        <taxon>Eurotiales</taxon>
        <taxon>Aspergillaceae</taxon>
        <taxon>Aspergillus</taxon>
        <taxon>Aspergillus subgen. Circumdati</taxon>
    </lineage>
</organism>
<keyword evidence="1" id="KW-1133">Transmembrane helix</keyword>
<reference evidence="2 3" key="1">
    <citation type="submission" date="2019-04" db="EMBL/GenBank/DDBJ databases">
        <title>Friends and foes A comparative genomics studyof 23 Aspergillus species from section Flavi.</title>
        <authorList>
            <consortium name="DOE Joint Genome Institute"/>
            <person name="Kjaerbolling I."/>
            <person name="Vesth T."/>
            <person name="Frisvad J.C."/>
            <person name="Nybo J.L."/>
            <person name="Theobald S."/>
            <person name="Kildgaard S."/>
            <person name="Isbrandt T."/>
            <person name="Kuo A."/>
            <person name="Sato A."/>
            <person name="Lyhne E.K."/>
            <person name="Kogle M.E."/>
            <person name="Wiebenga A."/>
            <person name="Kun R.S."/>
            <person name="Lubbers R.J."/>
            <person name="Makela M.R."/>
            <person name="Barry K."/>
            <person name="Chovatia M."/>
            <person name="Clum A."/>
            <person name="Daum C."/>
            <person name="Haridas S."/>
            <person name="He G."/>
            <person name="LaButti K."/>
            <person name="Lipzen A."/>
            <person name="Mondo S."/>
            <person name="Riley R."/>
            <person name="Salamov A."/>
            <person name="Simmons B.A."/>
            <person name="Magnuson J.K."/>
            <person name="Henrissat B."/>
            <person name="Mortensen U.H."/>
            <person name="Larsen T.O."/>
            <person name="Devries R.P."/>
            <person name="Grigoriev I.V."/>
            <person name="Machida M."/>
            <person name="Baker S.E."/>
            <person name="Andersen M.R."/>
        </authorList>
    </citation>
    <scope>NUCLEOTIDE SEQUENCE [LARGE SCALE GENOMIC DNA]</scope>
    <source>
        <strain evidence="2 3">CBS 763.97</strain>
    </source>
</reference>
<keyword evidence="1" id="KW-0812">Transmembrane</keyword>
<dbReference type="EMBL" id="ML737701">
    <property type="protein sequence ID" value="KAE8362517.1"/>
    <property type="molecule type" value="Genomic_DNA"/>
</dbReference>
<dbReference type="Proteomes" id="UP000326268">
    <property type="component" value="Unassembled WGS sequence"/>
</dbReference>
<feature type="transmembrane region" description="Helical" evidence="1">
    <location>
        <begin position="21"/>
        <end position="45"/>
    </location>
</feature>
<dbReference type="AlphaFoldDB" id="A0A5N6ZY58"/>
<keyword evidence="3" id="KW-1185">Reference proteome</keyword>
<dbReference type="GeneID" id="43652061"/>
<keyword evidence="1" id="KW-0472">Membrane</keyword>
<evidence type="ECO:0000256" key="1">
    <source>
        <dbReference type="SAM" id="Phobius"/>
    </source>
</evidence>
<evidence type="ECO:0000313" key="2">
    <source>
        <dbReference type="EMBL" id="KAE8362517.1"/>
    </source>
</evidence>